<dbReference type="SMART" id="SM00313">
    <property type="entry name" value="PXA"/>
    <property type="match status" value="1"/>
</dbReference>
<feature type="region of interest" description="Disordered" evidence="3">
    <location>
        <begin position="744"/>
        <end position="799"/>
    </location>
</feature>
<comment type="subcellular location">
    <subcellularLocation>
        <location evidence="1">Cytoplasm</location>
    </subcellularLocation>
</comment>
<dbReference type="Pfam" id="PF08628">
    <property type="entry name" value="Nexin_C"/>
    <property type="match status" value="1"/>
</dbReference>
<dbReference type="Pfam" id="PF02194">
    <property type="entry name" value="PXA"/>
    <property type="match status" value="1"/>
</dbReference>
<keyword evidence="4" id="KW-0472">Membrane</keyword>
<proteinExistence type="predicted"/>
<evidence type="ECO:0000259" key="5">
    <source>
        <dbReference type="PROSITE" id="PS50195"/>
    </source>
</evidence>
<protein>
    <submittedName>
        <fullName evidence="7">Uncharacterized protein</fullName>
    </submittedName>
</protein>
<organism evidence="7 8">
    <name type="scientific">Hibiscus sabdariffa</name>
    <name type="common">roselle</name>
    <dbReference type="NCBI Taxonomy" id="183260"/>
    <lineage>
        <taxon>Eukaryota</taxon>
        <taxon>Viridiplantae</taxon>
        <taxon>Streptophyta</taxon>
        <taxon>Embryophyta</taxon>
        <taxon>Tracheophyta</taxon>
        <taxon>Spermatophyta</taxon>
        <taxon>Magnoliopsida</taxon>
        <taxon>eudicotyledons</taxon>
        <taxon>Gunneridae</taxon>
        <taxon>Pentapetalae</taxon>
        <taxon>rosids</taxon>
        <taxon>malvids</taxon>
        <taxon>Malvales</taxon>
        <taxon>Malvaceae</taxon>
        <taxon>Malvoideae</taxon>
        <taxon>Hibiscus</taxon>
    </lineage>
</organism>
<dbReference type="CDD" id="cd06872">
    <property type="entry name" value="PX_SNX19_like_plant"/>
    <property type="match status" value="1"/>
</dbReference>
<evidence type="ECO:0000256" key="1">
    <source>
        <dbReference type="ARBA" id="ARBA00004496"/>
    </source>
</evidence>
<dbReference type="SMART" id="SM00312">
    <property type="entry name" value="PX"/>
    <property type="match status" value="1"/>
</dbReference>
<name>A0ABR2ESE4_9ROSI</name>
<gene>
    <name evidence="7" type="ORF">V6N12_036415</name>
</gene>
<evidence type="ECO:0000256" key="4">
    <source>
        <dbReference type="SAM" id="Phobius"/>
    </source>
</evidence>
<dbReference type="InterPro" id="IPR013937">
    <property type="entry name" value="Sorting_nexin_C"/>
</dbReference>
<reference evidence="7 8" key="1">
    <citation type="journal article" date="2024" name="G3 (Bethesda)">
        <title>Genome assembly of Hibiscus sabdariffa L. provides insights into metabolisms of medicinal natural products.</title>
        <authorList>
            <person name="Kim T."/>
        </authorList>
    </citation>
    <scope>NUCLEOTIDE SEQUENCE [LARGE SCALE GENOMIC DNA]</scope>
    <source>
        <strain evidence="7">TK-2024</strain>
        <tissue evidence="7">Old leaves</tissue>
    </source>
</reference>
<feature type="compositionally biased region" description="Basic and acidic residues" evidence="3">
    <location>
        <begin position="749"/>
        <end position="762"/>
    </location>
</feature>
<dbReference type="SUPFAM" id="SSF64268">
    <property type="entry name" value="PX domain"/>
    <property type="match status" value="1"/>
</dbReference>
<evidence type="ECO:0000256" key="2">
    <source>
        <dbReference type="ARBA" id="ARBA00022490"/>
    </source>
</evidence>
<keyword evidence="4" id="KW-1133">Transmembrane helix</keyword>
<evidence type="ECO:0000313" key="7">
    <source>
        <dbReference type="EMBL" id="KAK8564288.1"/>
    </source>
</evidence>
<dbReference type="InterPro" id="IPR003114">
    <property type="entry name" value="Phox_assoc"/>
</dbReference>
<keyword evidence="2" id="KW-0963">Cytoplasm</keyword>
<accession>A0ABR2ESE4</accession>
<keyword evidence="4" id="KW-0812">Transmembrane</keyword>
<evidence type="ECO:0000256" key="3">
    <source>
        <dbReference type="SAM" id="MobiDB-lite"/>
    </source>
</evidence>
<keyword evidence="8" id="KW-1185">Reference proteome</keyword>
<dbReference type="PROSITE" id="PS50195">
    <property type="entry name" value="PX"/>
    <property type="match status" value="1"/>
</dbReference>
<feature type="domain" description="PXA" evidence="6">
    <location>
        <begin position="105"/>
        <end position="287"/>
    </location>
</feature>
<evidence type="ECO:0000313" key="8">
    <source>
        <dbReference type="Proteomes" id="UP001472677"/>
    </source>
</evidence>
<sequence length="1038" mass="117336">MKPMETIQDLIDEAKLRTVWWSMAIFAVTYFLSHTSTSMWMNLPIAILIVSALRILTNEVEFKWKVKAVRPQTYLSHLEKKQLSVNDSRLSSTPPPPKWKRKIDSPMVEAATNDFIDKILRDFVIDLWYSEITPDREFPELIRAVIFDAIGEISGRVKEINLVDLLTRDIVDLVGDHLDLFRRNQAAIGVDVMVTLSSEERDERLKHHLMVSEELHPALISPESEYKVIQRLIGGVLAVVLRPREAQSPLVRTIAREIVTCLVMQPLLRLASPGYINEVIEYVLLAINNDTEKVVVVFDQSSVGVRGDDSTSRKNWSSNSKGTDLTLARIDDRKEKYSDCNRYEEESVQSRPADWARILEVATQRRTEVLAPENLENMWTKGRYYKKKNKHVKSGLQDSIPKGSVTNSAVLAGNSGSEVSTNKIATSTGREEKNVMRLMPGSTHDTQLCDNNTTGTKLDSEFNKSSSFEGDHLVKMYNETSNPAADGNKNRLKRSSSTSDLKVKLDIKALTGDIGGSIISEFYSPDAGSRSEIYSGKIDSNIVLRNEGPHIPKLRCRVIGAYFEKLGSKPFAVYSIAVTDVENKTWFVKRRYSNFERLHRHLKEIPNYTLHLPPKTIFSSSTEDALVHQRCIQLDKYLQDLLSIANVAEQHEVWDFLSVSSKNYAFGKSSSVMKTLAVNVDGAMDDIVRQFRGVSDGLMRKVVGSSSFPSEASSSVADRTLSWNANEMAKDISRQSNLEAMNSLSDNEVGDKDGSHGQDDRSGLQGHGWHSDEELNSKRLPPRVRKHDGEPSNSTYEKQGLGMKPELLGQGGFPVVNFSATSSHLEDLVGMPPEWTPSNVSVPLLNLVDKVFQLKRRGWLRRQVFWMSKQILQLVMEDAIDDWLLRQIYWLRREDTISQGIRWIQDVLWPGGTFFTRLENIQSKFGDTRPDQTPAETSSQFSGSDVSKPGAFEQQLEATRRASNIKKMLFDGAPTTLVSLIGHKQYRRCARDIYYFTQSTICVKQLAFAILELVLVSVFPEMHDLVKELHCKKQIKVP</sequence>
<comment type="caution">
    <text evidence="7">The sequence shown here is derived from an EMBL/GenBank/DDBJ whole genome shotgun (WGS) entry which is preliminary data.</text>
</comment>
<dbReference type="PANTHER" id="PTHR22999:SF23">
    <property type="entry name" value="SORTING NEXIN-16"/>
    <property type="match status" value="1"/>
</dbReference>
<dbReference type="Gene3D" id="3.30.1520.10">
    <property type="entry name" value="Phox-like domain"/>
    <property type="match status" value="1"/>
</dbReference>
<evidence type="ECO:0000259" key="6">
    <source>
        <dbReference type="PROSITE" id="PS51207"/>
    </source>
</evidence>
<feature type="region of interest" description="Disordered" evidence="3">
    <location>
        <begin position="925"/>
        <end position="948"/>
    </location>
</feature>
<feature type="transmembrane region" description="Helical" evidence="4">
    <location>
        <begin position="16"/>
        <end position="33"/>
    </location>
</feature>
<dbReference type="Proteomes" id="UP001472677">
    <property type="component" value="Unassembled WGS sequence"/>
</dbReference>
<dbReference type="PANTHER" id="PTHR22999">
    <property type="entry name" value="PX SERINE/THREONINE KINASE PXK"/>
    <property type="match status" value="1"/>
</dbReference>
<feature type="compositionally biased region" description="Polar residues" evidence="3">
    <location>
        <begin position="934"/>
        <end position="945"/>
    </location>
</feature>
<feature type="domain" description="PX" evidence="5">
    <location>
        <begin position="552"/>
        <end position="664"/>
    </location>
</feature>
<dbReference type="EMBL" id="JBBPBM010000011">
    <property type="protein sequence ID" value="KAK8564288.1"/>
    <property type="molecule type" value="Genomic_DNA"/>
</dbReference>
<dbReference type="PROSITE" id="PS51207">
    <property type="entry name" value="PXA"/>
    <property type="match status" value="1"/>
</dbReference>
<dbReference type="InterPro" id="IPR001683">
    <property type="entry name" value="PX_dom"/>
</dbReference>
<dbReference type="InterPro" id="IPR051837">
    <property type="entry name" value="SortingNexin/PXDomain-PKLike"/>
</dbReference>
<dbReference type="Pfam" id="PF00787">
    <property type="entry name" value="PX"/>
    <property type="match status" value="1"/>
</dbReference>
<dbReference type="InterPro" id="IPR036871">
    <property type="entry name" value="PX_dom_sf"/>
</dbReference>